<comment type="caution">
    <text evidence="2">The sequence shown here is derived from an EMBL/GenBank/DDBJ whole genome shotgun (WGS) entry which is preliminary data.</text>
</comment>
<dbReference type="InterPro" id="IPR008962">
    <property type="entry name" value="PapD-like_sf"/>
</dbReference>
<dbReference type="SUPFAM" id="SSF49354">
    <property type="entry name" value="PapD-like"/>
    <property type="match status" value="1"/>
</dbReference>
<dbReference type="InterPro" id="IPR050643">
    <property type="entry name" value="Periplasmic_pilus_chap"/>
</dbReference>
<dbReference type="Pfam" id="PF00345">
    <property type="entry name" value="PapD_N"/>
    <property type="match status" value="1"/>
</dbReference>
<evidence type="ECO:0000313" key="2">
    <source>
        <dbReference type="EMBL" id="MDQ0009609.1"/>
    </source>
</evidence>
<reference evidence="2 3" key="1">
    <citation type="submission" date="2023-07" db="EMBL/GenBank/DDBJ databases">
        <title>Sorghum-associated microbial communities from plants grown in Nebraska, USA.</title>
        <authorList>
            <person name="Schachtman D."/>
        </authorList>
    </citation>
    <scope>NUCLEOTIDE SEQUENCE [LARGE SCALE GENOMIC DNA]</scope>
    <source>
        <strain evidence="2 3">CC60</strain>
    </source>
</reference>
<organism evidence="2 3">
    <name type="scientific">Luteibacter jiangsuensis</name>
    <dbReference type="NCBI Taxonomy" id="637577"/>
    <lineage>
        <taxon>Bacteria</taxon>
        <taxon>Pseudomonadati</taxon>
        <taxon>Pseudomonadota</taxon>
        <taxon>Gammaproteobacteria</taxon>
        <taxon>Lysobacterales</taxon>
        <taxon>Rhodanobacteraceae</taxon>
        <taxon>Luteibacter</taxon>
    </lineage>
</organism>
<dbReference type="EMBL" id="JAUSSK010000002">
    <property type="protein sequence ID" value="MDQ0009609.1"/>
    <property type="molecule type" value="Genomic_DNA"/>
</dbReference>
<evidence type="ECO:0000313" key="3">
    <source>
        <dbReference type="Proteomes" id="UP001237737"/>
    </source>
</evidence>
<evidence type="ECO:0000259" key="1">
    <source>
        <dbReference type="Pfam" id="PF00345"/>
    </source>
</evidence>
<dbReference type="RefSeq" id="WP_306849088.1">
    <property type="nucleotide sequence ID" value="NZ_JAUSSK010000002.1"/>
</dbReference>
<proteinExistence type="predicted"/>
<dbReference type="PANTHER" id="PTHR30251">
    <property type="entry name" value="PILUS ASSEMBLY CHAPERONE"/>
    <property type="match status" value="1"/>
</dbReference>
<sequence length="237" mass="25010">MAKAAAMAIAAIVAPVALGSGLQVTPIGLRLAAKTPAEALWLTNTGNDPIQAQVRVFRWTQVNGEDVLAPSRDLVVSPPMVAIAPGDRQLVRVIRQATPPEDGVESAYRILVDELPVGMTTKGGLTFVLRYSIPVFLAPAGNPATKAALETTWEETATGARLRVHNSGNAHAQIADVTWQGPEDRRDMLLSGLVGYALPGSTMRWNLPADVPSGGVLRARINGEASESTLVVDPRGP</sequence>
<dbReference type="PANTHER" id="PTHR30251:SF4">
    <property type="entry name" value="SLR1668 PROTEIN"/>
    <property type="match status" value="1"/>
</dbReference>
<name>A0ABT9SYG0_9GAMM</name>
<gene>
    <name evidence="2" type="ORF">J2T07_001786</name>
</gene>
<dbReference type="Gene3D" id="2.60.40.10">
    <property type="entry name" value="Immunoglobulins"/>
    <property type="match status" value="1"/>
</dbReference>
<dbReference type="InterPro" id="IPR016147">
    <property type="entry name" value="Pili_assmbl_chaperone_N"/>
</dbReference>
<dbReference type="InterPro" id="IPR013783">
    <property type="entry name" value="Ig-like_fold"/>
</dbReference>
<keyword evidence="3" id="KW-1185">Reference proteome</keyword>
<protein>
    <submittedName>
        <fullName evidence="2">Fimbrial chaperone protein</fullName>
    </submittedName>
</protein>
<dbReference type="Proteomes" id="UP001237737">
    <property type="component" value="Unassembled WGS sequence"/>
</dbReference>
<feature type="domain" description="Pili assembly chaperone N-terminal" evidence="1">
    <location>
        <begin position="22"/>
        <end position="141"/>
    </location>
</feature>
<accession>A0ABT9SYG0</accession>